<dbReference type="STRING" id="81985.R0FT21"/>
<evidence type="ECO:0000256" key="4">
    <source>
        <dbReference type="ARBA" id="ARBA00023065"/>
    </source>
</evidence>
<dbReference type="Proteomes" id="UP000029121">
    <property type="component" value="Unassembled WGS sequence"/>
</dbReference>
<sequence>QLLYETCLCVWLLSNYEPAIEYLATSRKMQRFTEVVKSSTKISVSQYTKNFASFICFRIFHFHKLCVVILTFRNLLPKCTFGAQMVDLGLPRVIHSLQTQAWSDESVTSFEENDFQILRILPTILDSSSDPRSLAVACFDLSQSYCTTQRGE</sequence>
<dbReference type="eggNOG" id="KOG2759">
    <property type="taxonomic scope" value="Eukaryota"/>
</dbReference>
<proteinExistence type="inferred from homology"/>
<dbReference type="InterPro" id="IPR038497">
    <property type="entry name" value="ATPase_V1-cplx_hsu_C_sf"/>
</dbReference>
<feature type="non-terminal residue" evidence="6">
    <location>
        <position position="1"/>
    </location>
</feature>
<dbReference type="InterPro" id="IPR011987">
    <property type="entry name" value="ATPase_V1-cplx_hsu_C"/>
</dbReference>
<comment type="similarity">
    <text evidence="1">Belongs to the V-ATPase H subunit family.</text>
</comment>
<dbReference type="Pfam" id="PF11698">
    <property type="entry name" value="V-ATPase_H_C"/>
    <property type="match status" value="1"/>
</dbReference>
<dbReference type="PANTHER" id="PTHR10698:SF3">
    <property type="entry name" value="V-TYPE PROTON ATPASE SUBUNIT H"/>
    <property type="match status" value="1"/>
</dbReference>
<evidence type="ECO:0000259" key="5">
    <source>
        <dbReference type="Pfam" id="PF11698"/>
    </source>
</evidence>
<evidence type="ECO:0000256" key="1">
    <source>
        <dbReference type="ARBA" id="ARBA00008613"/>
    </source>
</evidence>
<keyword evidence="3" id="KW-0375">Hydrogen ion transport</keyword>
<organism evidence="6 7">
    <name type="scientific">Capsella rubella</name>
    <dbReference type="NCBI Taxonomy" id="81985"/>
    <lineage>
        <taxon>Eukaryota</taxon>
        <taxon>Viridiplantae</taxon>
        <taxon>Streptophyta</taxon>
        <taxon>Embryophyta</taxon>
        <taxon>Tracheophyta</taxon>
        <taxon>Spermatophyta</taxon>
        <taxon>Magnoliopsida</taxon>
        <taxon>eudicotyledons</taxon>
        <taxon>Gunneridae</taxon>
        <taxon>Pentapetalae</taxon>
        <taxon>rosids</taxon>
        <taxon>malvids</taxon>
        <taxon>Brassicales</taxon>
        <taxon>Brassicaceae</taxon>
        <taxon>Camelineae</taxon>
        <taxon>Capsella</taxon>
    </lineage>
</organism>
<evidence type="ECO:0000256" key="2">
    <source>
        <dbReference type="ARBA" id="ARBA00022448"/>
    </source>
</evidence>
<dbReference type="InterPro" id="IPR011989">
    <property type="entry name" value="ARM-like"/>
</dbReference>
<reference evidence="7" key="1">
    <citation type="journal article" date="2013" name="Nat. Genet.">
        <title>The Capsella rubella genome and the genomic consequences of rapid mating system evolution.</title>
        <authorList>
            <person name="Slotte T."/>
            <person name="Hazzouri K.M."/>
            <person name="Agren J.A."/>
            <person name="Koenig D."/>
            <person name="Maumus F."/>
            <person name="Guo Y.L."/>
            <person name="Steige K."/>
            <person name="Platts A.E."/>
            <person name="Escobar J.S."/>
            <person name="Newman L.K."/>
            <person name="Wang W."/>
            <person name="Mandakova T."/>
            <person name="Vello E."/>
            <person name="Smith L.M."/>
            <person name="Henz S.R."/>
            <person name="Steffen J."/>
            <person name="Takuno S."/>
            <person name="Brandvain Y."/>
            <person name="Coop G."/>
            <person name="Andolfatto P."/>
            <person name="Hu T.T."/>
            <person name="Blanchette M."/>
            <person name="Clark R.M."/>
            <person name="Quesneville H."/>
            <person name="Nordborg M."/>
            <person name="Gaut B.S."/>
            <person name="Lysak M.A."/>
            <person name="Jenkins J."/>
            <person name="Grimwood J."/>
            <person name="Chapman J."/>
            <person name="Prochnik S."/>
            <person name="Shu S."/>
            <person name="Rokhsar D."/>
            <person name="Schmutz J."/>
            <person name="Weigel D."/>
            <person name="Wright S.I."/>
        </authorList>
    </citation>
    <scope>NUCLEOTIDE SEQUENCE [LARGE SCALE GENOMIC DNA]</scope>
    <source>
        <strain evidence="7">cv. Monte Gargano</strain>
    </source>
</reference>
<dbReference type="Pfam" id="PF03224">
    <property type="entry name" value="V-ATPase_H_N"/>
    <property type="match status" value="1"/>
</dbReference>
<keyword evidence="7" id="KW-1185">Reference proteome</keyword>
<dbReference type="Gene3D" id="1.25.10.10">
    <property type="entry name" value="Leucine-rich Repeat Variant"/>
    <property type="match status" value="1"/>
</dbReference>
<dbReference type="Gene3D" id="1.25.40.150">
    <property type="entry name" value="V-type ATPase, subunit H, C-terminal domain"/>
    <property type="match status" value="1"/>
</dbReference>
<gene>
    <name evidence="6" type="ORF">CARUB_v10018928mg</name>
</gene>
<feature type="domain" description="ATPase V1 complex subunit H C-terminal" evidence="5">
    <location>
        <begin position="102"/>
        <end position="145"/>
    </location>
</feature>
<dbReference type="PANTHER" id="PTHR10698">
    <property type="entry name" value="V-TYPE PROTON ATPASE SUBUNIT H"/>
    <property type="match status" value="1"/>
</dbReference>
<evidence type="ECO:0000313" key="6">
    <source>
        <dbReference type="EMBL" id="EOA25581.1"/>
    </source>
</evidence>
<evidence type="ECO:0000256" key="3">
    <source>
        <dbReference type="ARBA" id="ARBA00022781"/>
    </source>
</evidence>
<accession>R0FT21</accession>
<dbReference type="InterPro" id="IPR004908">
    <property type="entry name" value="ATPase_V1-cplx_hsu"/>
</dbReference>
<dbReference type="EMBL" id="KB870809">
    <property type="protein sequence ID" value="EOA25581.1"/>
    <property type="molecule type" value="Genomic_DNA"/>
</dbReference>
<evidence type="ECO:0000313" key="7">
    <source>
        <dbReference type="Proteomes" id="UP000029121"/>
    </source>
</evidence>
<dbReference type="GO" id="GO:0000221">
    <property type="term" value="C:vacuolar proton-transporting V-type ATPase, V1 domain"/>
    <property type="evidence" value="ECO:0007669"/>
    <property type="project" value="InterPro"/>
</dbReference>
<dbReference type="InterPro" id="IPR016024">
    <property type="entry name" value="ARM-type_fold"/>
</dbReference>
<name>R0FT21_9BRAS</name>
<keyword evidence="2" id="KW-0813">Transport</keyword>
<keyword evidence="4" id="KW-0406">Ion transport</keyword>
<dbReference type="SUPFAM" id="SSF48371">
    <property type="entry name" value="ARM repeat"/>
    <property type="match status" value="1"/>
</dbReference>
<protein>
    <recommendedName>
        <fullName evidence="5">ATPase V1 complex subunit H C-terminal domain-containing protein</fullName>
    </recommendedName>
</protein>
<dbReference type="GO" id="GO:0046961">
    <property type="term" value="F:proton-transporting ATPase activity, rotational mechanism"/>
    <property type="evidence" value="ECO:0007669"/>
    <property type="project" value="InterPro"/>
</dbReference>
<dbReference type="AlphaFoldDB" id="R0FT21"/>